<feature type="transmembrane region" description="Helical" evidence="5">
    <location>
        <begin position="250"/>
        <end position="275"/>
    </location>
</feature>
<feature type="transmembrane region" description="Helical" evidence="5">
    <location>
        <begin position="110"/>
        <end position="129"/>
    </location>
</feature>
<evidence type="ECO:0008006" key="8">
    <source>
        <dbReference type="Google" id="ProtNLM"/>
    </source>
</evidence>
<evidence type="ECO:0000256" key="1">
    <source>
        <dbReference type="ARBA" id="ARBA00004141"/>
    </source>
</evidence>
<dbReference type="AlphaFoldDB" id="A0A9W8EEL4"/>
<evidence type="ECO:0000256" key="4">
    <source>
        <dbReference type="ARBA" id="ARBA00023136"/>
    </source>
</evidence>
<dbReference type="InterPro" id="IPR036259">
    <property type="entry name" value="MFS_trans_sf"/>
</dbReference>
<feature type="transmembrane region" description="Helical" evidence="5">
    <location>
        <begin position="464"/>
        <end position="484"/>
    </location>
</feature>
<dbReference type="GO" id="GO:0022857">
    <property type="term" value="F:transmembrane transporter activity"/>
    <property type="evidence" value="ECO:0007669"/>
    <property type="project" value="InterPro"/>
</dbReference>
<protein>
    <recommendedName>
        <fullName evidence="8">MFS transporter</fullName>
    </recommendedName>
</protein>
<keyword evidence="4 5" id="KW-0472">Membrane</keyword>
<feature type="transmembrane region" description="Helical" evidence="5">
    <location>
        <begin position="379"/>
        <end position="399"/>
    </location>
</feature>
<feature type="transmembrane region" description="Helical" evidence="5">
    <location>
        <begin position="54"/>
        <end position="77"/>
    </location>
</feature>
<comment type="caution">
    <text evidence="6">The sequence shown here is derived from an EMBL/GenBank/DDBJ whole genome shotgun (WGS) entry which is preliminary data.</text>
</comment>
<evidence type="ECO:0000313" key="7">
    <source>
        <dbReference type="Proteomes" id="UP001150907"/>
    </source>
</evidence>
<comment type="subcellular location">
    <subcellularLocation>
        <location evidence="1">Membrane</location>
        <topology evidence="1">Multi-pass membrane protein</topology>
    </subcellularLocation>
</comment>
<dbReference type="Pfam" id="PF07690">
    <property type="entry name" value="MFS_1"/>
    <property type="match status" value="1"/>
</dbReference>
<dbReference type="EMBL" id="JANBQF010000350">
    <property type="protein sequence ID" value="KAJ2001948.1"/>
    <property type="molecule type" value="Genomic_DNA"/>
</dbReference>
<dbReference type="Proteomes" id="UP001150907">
    <property type="component" value="Unassembled WGS sequence"/>
</dbReference>
<feature type="transmembrane region" description="Helical" evidence="5">
    <location>
        <begin position="182"/>
        <end position="202"/>
    </location>
</feature>
<evidence type="ECO:0000313" key="6">
    <source>
        <dbReference type="EMBL" id="KAJ2001948.1"/>
    </source>
</evidence>
<keyword evidence="7" id="KW-1185">Reference proteome</keyword>
<keyword evidence="2 5" id="KW-0812">Transmembrane</keyword>
<dbReference type="InterPro" id="IPR011701">
    <property type="entry name" value="MFS"/>
</dbReference>
<feature type="transmembrane region" description="Helical" evidence="5">
    <location>
        <begin position="318"/>
        <end position="336"/>
    </location>
</feature>
<feature type="transmembrane region" description="Helical" evidence="5">
    <location>
        <begin position="208"/>
        <end position="230"/>
    </location>
</feature>
<dbReference type="PANTHER" id="PTHR23501">
    <property type="entry name" value="MAJOR FACILITATOR SUPERFAMILY"/>
    <property type="match status" value="1"/>
</dbReference>
<feature type="transmembrane region" description="Helical" evidence="5">
    <location>
        <begin position="83"/>
        <end position="103"/>
    </location>
</feature>
<proteinExistence type="predicted"/>
<dbReference type="GO" id="GO:0005886">
    <property type="term" value="C:plasma membrane"/>
    <property type="evidence" value="ECO:0007669"/>
    <property type="project" value="TreeGrafter"/>
</dbReference>
<organism evidence="6 7">
    <name type="scientific">Coemansia thaxteri</name>
    <dbReference type="NCBI Taxonomy" id="2663907"/>
    <lineage>
        <taxon>Eukaryota</taxon>
        <taxon>Fungi</taxon>
        <taxon>Fungi incertae sedis</taxon>
        <taxon>Zoopagomycota</taxon>
        <taxon>Kickxellomycotina</taxon>
        <taxon>Kickxellomycetes</taxon>
        <taxon>Kickxellales</taxon>
        <taxon>Kickxellaceae</taxon>
        <taxon>Coemansia</taxon>
    </lineage>
</organism>
<feature type="transmembrane region" description="Helical" evidence="5">
    <location>
        <begin position="348"/>
        <end position="367"/>
    </location>
</feature>
<evidence type="ECO:0000256" key="5">
    <source>
        <dbReference type="SAM" id="Phobius"/>
    </source>
</evidence>
<dbReference type="PANTHER" id="PTHR23501:SF43">
    <property type="entry name" value="MULTIDRUG TRANSPORTER, PUTATIVE (AFU_ORTHOLOGUE AFUA_6G03040)-RELATED"/>
    <property type="match status" value="1"/>
</dbReference>
<keyword evidence="3 5" id="KW-1133">Transmembrane helix</keyword>
<evidence type="ECO:0000256" key="3">
    <source>
        <dbReference type="ARBA" id="ARBA00022989"/>
    </source>
</evidence>
<dbReference type="SUPFAM" id="SSF103473">
    <property type="entry name" value="MFS general substrate transporter"/>
    <property type="match status" value="1"/>
</dbReference>
<gene>
    <name evidence="6" type="ORF">H4R26_003860</name>
</gene>
<sequence length="494" mass="52063">MEAVIPASFFVQAVVPWGVDVSSLWMLASYLIGYVALLLPAFRISEMTGRLAVFYFGVSLFVVFTGLAGHAATAYTFSVMRAFQGAGAGFLAAALLLVVATNGSARMRPVLVAGLCGAQLAGVGAAHAIGGQLAVDGRFRWAVYMAAPLMGAPALLCGAALWADKKPRRTERVATRVARFDYGGAVILMGTVVMLTMGLVFGGNEHKWSSATVLCLTVFGVVGIAAFLAWERFAAARPLFDTRWLHERNLQISVISILFMAMAVFAHAVFVPLLYITVRTEPTDVAGRRSAPYWGAQAAACLLAGGALRLRPAAARPLVWAGLVVAIVFSGLYYTIAAKPASLAREQAFYALAGAGLGLAYPAVTYLSQISVDHGDVGAAAVVAHFLSIVGGMLGLILYQACLKSRLIANLTAIFQSDPFLAVFDVHTMDIAGLESSGPTILTYVPALSDLIGQRMVDSLHTTYIVTVPLLGAALVATLFYRHASGGAHAGERV</sequence>
<evidence type="ECO:0000256" key="2">
    <source>
        <dbReference type="ARBA" id="ARBA00022692"/>
    </source>
</evidence>
<accession>A0A9W8EEL4</accession>
<name>A0A9W8EEL4_9FUNG</name>
<dbReference type="OrthoDB" id="440553at2759"/>
<feature type="transmembrane region" description="Helical" evidence="5">
    <location>
        <begin position="141"/>
        <end position="162"/>
    </location>
</feature>
<reference evidence="6" key="1">
    <citation type="submission" date="2022-07" db="EMBL/GenBank/DDBJ databases">
        <title>Phylogenomic reconstructions and comparative analyses of Kickxellomycotina fungi.</title>
        <authorList>
            <person name="Reynolds N.K."/>
            <person name="Stajich J.E."/>
            <person name="Barry K."/>
            <person name="Grigoriev I.V."/>
            <person name="Crous P."/>
            <person name="Smith M.E."/>
        </authorList>
    </citation>
    <scope>NUCLEOTIDE SEQUENCE</scope>
    <source>
        <strain evidence="6">IMI 214461</strain>
    </source>
</reference>
<feature type="transmembrane region" description="Helical" evidence="5">
    <location>
        <begin position="24"/>
        <end position="42"/>
    </location>
</feature>
<dbReference type="Gene3D" id="1.20.1250.20">
    <property type="entry name" value="MFS general substrate transporter like domains"/>
    <property type="match status" value="1"/>
</dbReference>